<protein>
    <submittedName>
        <fullName evidence="1">Uncharacterized protein</fullName>
    </submittedName>
</protein>
<keyword evidence="2" id="KW-1185">Reference proteome</keyword>
<evidence type="ECO:0000313" key="1">
    <source>
        <dbReference type="EMBL" id="KAF3066192.1"/>
    </source>
</evidence>
<dbReference type="Proteomes" id="UP000801864">
    <property type="component" value="Unassembled WGS sequence"/>
</dbReference>
<reference evidence="1 2" key="1">
    <citation type="submission" date="2018-06" db="EMBL/GenBank/DDBJ databases">
        <title>Genome analysis of cellulolytic fungus Trichoderma lentiforme CFAM-422.</title>
        <authorList>
            <person name="Steindorff A.S."/>
            <person name="Formighieri E.F."/>
            <person name="Midorikawa G.E.O."/>
            <person name="Tamietti M.S."/>
            <person name="Ramos E.Z."/>
            <person name="Silva A.S."/>
            <person name="Bon E.P.S."/>
            <person name="Mendes T.D."/>
            <person name="Damaso M.C.T."/>
            <person name="Favaro L.C.L."/>
        </authorList>
    </citation>
    <scope>NUCLEOTIDE SEQUENCE [LARGE SCALE GENOMIC DNA]</scope>
    <source>
        <strain evidence="1 2">CFAM-422</strain>
    </source>
</reference>
<organism evidence="1 2">
    <name type="scientific">Trichoderma lentiforme</name>
    <dbReference type="NCBI Taxonomy" id="1567552"/>
    <lineage>
        <taxon>Eukaryota</taxon>
        <taxon>Fungi</taxon>
        <taxon>Dikarya</taxon>
        <taxon>Ascomycota</taxon>
        <taxon>Pezizomycotina</taxon>
        <taxon>Sordariomycetes</taxon>
        <taxon>Hypocreomycetidae</taxon>
        <taxon>Hypocreales</taxon>
        <taxon>Hypocreaceae</taxon>
        <taxon>Trichoderma</taxon>
    </lineage>
</organism>
<sequence>MLVAIATHQQAAEEQQHQGVFLRVRESRSPSRILPEPQLARWTGQRSMAPKSWQILLELKRHVDLAKQQIDRKQFSALVQNAKEPIQSS</sequence>
<gene>
    <name evidence="1" type="ORF">CFAM422_009463</name>
</gene>
<proteinExistence type="predicted"/>
<dbReference type="EMBL" id="QLNT01000017">
    <property type="protein sequence ID" value="KAF3066192.1"/>
    <property type="molecule type" value="Genomic_DNA"/>
</dbReference>
<name>A0A9P4XB11_9HYPO</name>
<comment type="caution">
    <text evidence="1">The sequence shown here is derived from an EMBL/GenBank/DDBJ whole genome shotgun (WGS) entry which is preliminary data.</text>
</comment>
<evidence type="ECO:0000313" key="2">
    <source>
        <dbReference type="Proteomes" id="UP000801864"/>
    </source>
</evidence>
<accession>A0A9P4XB11</accession>
<dbReference type="AlphaFoldDB" id="A0A9P4XB11"/>